<organism evidence="4 5">
    <name type="scientific">Emiliania huxleyi (strain CCMP1516)</name>
    <dbReference type="NCBI Taxonomy" id="280463"/>
    <lineage>
        <taxon>Eukaryota</taxon>
        <taxon>Haptista</taxon>
        <taxon>Haptophyta</taxon>
        <taxon>Prymnesiophyceae</taxon>
        <taxon>Isochrysidales</taxon>
        <taxon>Noelaerhabdaceae</taxon>
        <taxon>Emiliania</taxon>
    </lineage>
</organism>
<protein>
    <recommendedName>
        <fullName evidence="6">DUF547 domain-containing protein</fullName>
    </recommendedName>
</protein>
<feature type="region of interest" description="Disordered" evidence="1">
    <location>
        <begin position="420"/>
        <end position="473"/>
    </location>
</feature>
<sequence>MAQPSGSGLDGQDDPAAWIRGLGIEALLLEALTSHDRECGLAGIAKAGPSAAREAVAALGIADLIAKAVDALPPAPLAETVSSPPPLFPTLSCSFSDVASEQATAGGGPFRDVTRGVAARTPLTINARSAESFETELFVGRCLLLLRPARREEDVFYSERLFDGRSRGLEMQVQGRFKRRPSGTVYLGGEVTERMQLGLVTRGLSKLILQLLVKFNPPGMHYSFGDREGRMLPHIVLPLWRAVDRLVASPPGTAPPELGVPLDESEAARSARKGGASLGEWDPSFTYSFSFNTGYIDLPHWKLHRLPMRDVYLSSFWSDSDLRLVVYEDAPGGGHAWRANRYALCVRITHSPAGGGGSRRQSSSRRLAAAAAARASENDVGDEADGEGGEGNSAALAASSAALAAAGAATLGVTLPHAEPASSAADSAADSPLPVTPDAVSDEDSSEEGEPPADPLAEDVTGEPSSEAAAAAAQGDIGAAGGVAPSAALAALASASIPARLVSRDGRGRPKKSYLVVAAGKTHVRSSGAIKAAVRAGRRGRPAPALGRDGDDSDEGGGAGDGEGSGPSARLSTAERKRRAAERRVRSTFAAPPPPSTRAGAALAASAAALLRRSEGDAAFLAPGRGGRKAAAAAADGAVCISGSVAFGECEGCFVEMGAVLTTRALYLSEANVGSGGASLVLALPALLCASRMDPSLSPFPDRPLLLVATVARQYCLLLHSSLVADQWLAALRNLRVPVDDGDGGDGATAAPAAGSGPAAGGAPAAAAASDEPSLSLQQFGFRPSIFTRKGGRLVLNGRRLLFQPELAAASRLDACECAARALRLALALDEAEPLSSPRLVAFLDAASSLKAVRLDGLDEEQKLAFFLNVYHTMIQHAYSLLGPPSSLLKAISFFNTIAYQVGGDVFTLAELEHNVLRAPSCRPKSFFSKWVLPKSSYSFALTTADYRLNFALSCGSASGLATVPVYQPALLGAQLDAVASAFLARTVAVSCRSGGGGGGGDAAVALTLPKLFQWYARDFGSGKHAMEGAAVAMEFLRGPERELLRSRLAQEQKPDLEIRYAPFSFACSRLIELEVGRESSGRRISGGGPGG</sequence>
<feature type="compositionally biased region" description="Acidic residues" evidence="1">
    <location>
        <begin position="440"/>
        <end position="461"/>
    </location>
</feature>
<evidence type="ECO:0000259" key="2">
    <source>
        <dbReference type="Pfam" id="PF04784"/>
    </source>
</evidence>
<dbReference type="PANTHER" id="PTHR46361:SF3">
    <property type="entry name" value="ELECTRON CARRIER_ PROTEIN DISULFIDE OXIDOREDUCTASE"/>
    <property type="match status" value="1"/>
</dbReference>
<feature type="compositionally biased region" description="Low complexity" evidence="1">
    <location>
        <begin position="421"/>
        <end position="431"/>
    </location>
</feature>
<reference evidence="4" key="2">
    <citation type="submission" date="2024-10" db="UniProtKB">
        <authorList>
            <consortium name="EnsemblProtists"/>
        </authorList>
    </citation>
    <scope>IDENTIFICATION</scope>
</reference>
<dbReference type="GeneID" id="17277016"/>
<keyword evidence="5" id="KW-1185">Reference proteome</keyword>
<dbReference type="Pfam" id="PF04784">
    <property type="entry name" value="DUF547"/>
    <property type="match status" value="1"/>
</dbReference>
<feature type="region of interest" description="Disordered" evidence="1">
    <location>
        <begin position="527"/>
        <end position="599"/>
    </location>
</feature>
<dbReference type="EnsemblProtists" id="EOD31737">
    <property type="protein sequence ID" value="EOD31737"/>
    <property type="gene ID" value="EMIHUDRAFT_442069"/>
</dbReference>
<evidence type="ECO:0000313" key="4">
    <source>
        <dbReference type="EnsemblProtists" id="EOD31737"/>
    </source>
</evidence>
<feature type="compositionally biased region" description="Low complexity" evidence="1">
    <location>
        <begin position="359"/>
        <end position="375"/>
    </location>
</feature>
<dbReference type="InterPro" id="IPR006869">
    <property type="entry name" value="DUF547"/>
</dbReference>
<dbReference type="AlphaFoldDB" id="A0A0D3K7K2"/>
<feature type="domain" description="DUF547" evidence="2">
    <location>
        <begin position="856"/>
        <end position="984"/>
    </location>
</feature>
<reference evidence="5" key="1">
    <citation type="journal article" date="2013" name="Nature">
        <title>Pan genome of the phytoplankton Emiliania underpins its global distribution.</title>
        <authorList>
            <person name="Read B.A."/>
            <person name="Kegel J."/>
            <person name="Klute M.J."/>
            <person name="Kuo A."/>
            <person name="Lefebvre S.C."/>
            <person name="Maumus F."/>
            <person name="Mayer C."/>
            <person name="Miller J."/>
            <person name="Monier A."/>
            <person name="Salamov A."/>
            <person name="Young J."/>
            <person name="Aguilar M."/>
            <person name="Claverie J.M."/>
            <person name="Frickenhaus S."/>
            <person name="Gonzalez K."/>
            <person name="Herman E.K."/>
            <person name="Lin Y.C."/>
            <person name="Napier J."/>
            <person name="Ogata H."/>
            <person name="Sarno A.F."/>
            <person name="Shmutz J."/>
            <person name="Schroeder D."/>
            <person name="de Vargas C."/>
            <person name="Verret F."/>
            <person name="von Dassow P."/>
            <person name="Valentin K."/>
            <person name="Van de Peer Y."/>
            <person name="Wheeler G."/>
            <person name="Dacks J.B."/>
            <person name="Delwiche C.F."/>
            <person name="Dyhrman S.T."/>
            <person name="Glockner G."/>
            <person name="John U."/>
            <person name="Richards T."/>
            <person name="Worden A.Z."/>
            <person name="Zhang X."/>
            <person name="Grigoriev I.V."/>
            <person name="Allen A.E."/>
            <person name="Bidle K."/>
            <person name="Borodovsky M."/>
            <person name="Bowler C."/>
            <person name="Brownlee C."/>
            <person name="Cock J.M."/>
            <person name="Elias M."/>
            <person name="Gladyshev V.N."/>
            <person name="Groth M."/>
            <person name="Guda C."/>
            <person name="Hadaegh A."/>
            <person name="Iglesias-Rodriguez M.D."/>
            <person name="Jenkins J."/>
            <person name="Jones B.M."/>
            <person name="Lawson T."/>
            <person name="Leese F."/>
            <person name="Lindquist E."/>
            <person name="Lobanov A."/>
            <person name="Lomsadze A."/>
            <person name="Malik S.B."/>
            <person name="Marsh M.E."/>
            <person name="Mackinder L."/>
            <person name="Mock T."/>
            <person name="Mueller-Roeber B."/>
            <person name="Pagarete A."/>
            <person name="Parker M."/>
            <person name="Probert I."/>
            <person name="Quesneville H."/>
            <person name="Raines C."/>
            <person name="Rensing S.A."/>
            <person name="Riano-Pachon D.M."/>
            <person name="Richier S."/>
            <person name="Rokitta S."/>
            <person name="Shiraiwa Y."/>
            <person name="Soanes D.M."/>
            <person name="van der Giezen M."/>
            <person name="Wahlund T.M."/>
            <person name="Williams B."/>
            <person name="Wilson W."/>
            <person name="Wolfe G."/>
            <person name="Wurch L.L."/>
        </authorList>
    </citation>
    <scope>NUCLEOTIDE SEQUENCE</scope>
</reference>
<dbReference type="STRING" id="2903.R1DA17"/>
<dbReference type="PANTHER" id="PTHR46361">
    <property type="entry name" value="ELECTRON CARRIER/ PROTEIN DISULFIDE OXIDOREDUCTASE"/>
    <property type="match status" value="1"/>
</dbReference>
<dbReference type="Pfam" id="PF08588">
    <property type="entry name" value="Duc1"/>
    <property type="match status" value="1"/>
</dbReference>
<feature type="region of interest" description="Disordered" evidence="1">
    <location>
        <begin position="353"/>
        <end position="392"/>
    </location>
</feature>
<feature type="compositionally biased region" description="Gly residues" evidence="1">
    <location>
        <begin position="556"/>
        <end position="565"/>
    </location>
</feature>
<evidence type="ECO:0000259" key="3">
    <source>
        <dbReference type="Pfam" id="PF08588"/>
    </source>
</evidence>
<feature type="region of interest" description="Disordered" evidence="1">
    <location>
        <begin position="743"/>
        <end position="766"/>
    </location>
</feature>
<dbReference type="HOGENOM" id="CLU_007595_0_0_1"/>
<name>A0A0D3K7K2_EMIH1</name>
<feature type="compositionally biased region" description="Low complexity" evidence="1">
    <location>
        <begin position="748"/>
        <end position="766"/>
    </location>
</feature>
<evidence type="ECO:0000256" key="1">
    <source>
        <dbReference type="SAM" id="MobiDB-lite"/>
    </source>
</evidence>
<feature type="domain" description="Domain of unknown function at the cortex 1" evidence="3">
    <location>
        <begin position="120"/>
        <end position="332"/>
    </location>
</feature>
<dbReference type="InterPro" id="IPR013897">
    <property type="entry name" value="Duc1"/>
</dbReference>
<proteinExistence type="predicted"/>
<accession>A0A0D3K7K2</accession>
<dbReference type="KEGG" id="ehx:EMIHUDRAFT_442069"/>
<feature type="compositionally biased region" description="Acidic residues" evidence="1">
    <location>
        <begin position="379"/>
        <end position="388"/>
    </location>
</feature>
<dbReference type="OMA" id="LTHEVLM"/>
<dbReference type="RefSeq" id="XP_005784166.1">
    <property type="nucleotide sequence ID" value="XM_005784109.1"/>
</dbReference>
<evidence type="ECO:0008006" key="6">
    <source>
        <dbReference type="Google" id="ProtNLM"/>
    </source>
</evidence>
<dbReference type="PaxDb" id="2903-EOD31737"/>
<evidence type="ECO:0000313" key="5">
    <source>
        <dbReference type="Proteomes" id="UP000013827"/>
    </source>
</evidence>
<dbReference type="Proteomes" id="UP000013827">
    <property type="component" value="Unassembled WGS sequence"/>
</dbReference>